<evidence type="ECO:0000259" key="3">
    <source>
        <dbReference type="PROSITE" id="PS50158"/>
    </source>
</evidence>
<keyword evidence="5" id="KW-1185">Reference proteome</keyword>
<feature type="compositionally biased region" description="Polar residues" evidence="2">
    <location>
        <begin position="18"/>
        <end position="30"/>
    </location>
</feature>
<dbReference type="PROSITE" id="PS50158">
    <property type="entry name" value="ZF_CCHC"/>
    <property type="match status" value="1"/>
</dbReference>
<accession>A0ABQ9IPP5</accession>
<dbReference type="Gene3D" id="4.10.60.10">
    <property type="entry name" value="Zinc finger, CCHC-type"/>
    <property type="match status" value="1"/>
</dbReference>
<keyword evidence="1" id="KW-0862">Zinc</keyword>
<name>A0ABQ9IPP5_9CUCU</name>
<dbReference type="InterPro" id="IPR036875">
    <property type="entry name" value="Znf_CCHC_sf"/>
</dbReference>
<reference evidence="4" key="1">
    <citation type="journal article" date="2023" name="Insect Mol. Biol.">
        <title>Genome sequencing provides insights into the evolution of gene families encoding plant cell wall-degrading enzymes in longhorned beetles.</title>
        <authorList>
            <person name="Shin N.R."/>
            <person name="Okamura Y."/>
            <person name="Kirsch R."/>
            <person name="Pauchet Y."/>
        </authorList>
    </citation>
    <scope>NUCLEOTIDE SEQUENCE</scope>
    <source>
        <strain evidence="4">MMC_N1</strain>
    </source>
</reference>
<organism evidence="4 5">
    <name type="scientific">Molorchus minor</name>
    <dbReference type="NCBI Taxonomy" id="1323400"/>
    <lineage>
        <taxon>Eukaryota</taxon>
        <taxon>Metazoa</taxon>
        <taxon>Ecdysozoa</taxon>
        <taxon>Arthropoda</taxon>
        <taxon>Hexapoda</taxon>
        <taxon>Insecta</taxon>
        <taxon>Pterygota</taxon>
        <taxon>Neoptera</taxon>
        <taxon>Endopterygota</taxon>
        <taxon>Coleoptera</taxon>
        <taxon>Polyphaga</taxon>
        <taxon>Cucujiformia</taxon>
        <taxon>Chrysomeloidea</taxon>
        <taxon>Cerambycidae</taxon>
        <taxon>Lamiinae</taxon>
        <taxon>Monochamini</taxon>
        <taxon>Molorchus</taxon>
    </lineage>
</organism>
<evidence type="ECO:0000256" key="2">
    <source>
        <dbReference type="SAM" id="MobiDB-lite"/>
    </source>
</evidence>
<evidence type="ECO:0000313" key="4">
    <source>
        <dbReference type="EMBL" id="KAJ8943333.1"/>
    </source>
</evidence>
<dbReference type="SUPFAM" id="SSF57756">
    <property type="entry name" value="Retrovirus zinc finger-like domains"/>
    <property type="match status" value="1"/>
</dbReference>
<gene>
    <name evidence="4" type="ORF">NQ317_019503</name>
</gene>
<dbReference type="Proteomes" id="UP001162164">
    <property type="component" value="Unassembled WGS sequence"/>
</dbReference>
<evidence type="ECO:0000313" key="5">
    <source>
        <dbReference type="Proteomes" id="UP001162164"/>
    </source>
</evidence>
<feature type="region of interest" description="Disordered" evidence="2">
    <location>
        <begin position="18"/>
        <end position="64"/>
    </location>
</feature>
<evidence type="ECO:0000256" key="1">
    <source>
        <dbReference type="PROSITE-ProRule" id="PRU00047"/>
    </source>
</evidence>
<protein>
    <recommendedName>
        <fullName evidence="3">CCHC-type domain-containing protein</fullName>
    </recommendedName>
</protein>
<keyword evidence="1" id="KW-0863">Zinc-finger</keyword>
<comment type="caution">
    <text evidence="4">The sequence shown here is derived from an EMBL/GenBank/DDBJ whole genome shotgun (WGS) entry which is preliminary data.</text>
</comment>
<dbReference type="InterPro" id="IPR001878">
    <property type="entry name" value="Znf_CCHC"/>
</dbReference>
<feature type="domain" description="CCHC-type" evidence="3">
    <location>
        <begin position="241"/>
        <end position="255"/>
    </location>
</feature>
<feature type="compositionally biased region" description="Low complexity" evidence="2">
    <location>
        <begin position="38"/>
        <end position="48"/>
    </location>
</feature>
<sequence length="287" mass="32553">MAHMEGVTNEDFEAFMANQMTRGPNLSNARETPPPLFPSLSPQPQVSSRASEAGQAPNPPQPDMLNVVNMLVQQMHKYLSKSIDKFSGEQDSNQAKLWLNQLETTALLHNWPDAFIFLTAKSNLEEDFVFSQNKTDMWKKMQECVQSLGQNVSVYFHSKVRLCRNIGLSFDETKEQIAIGLYSKELSNFIMSKGHNDEDGLYQDIVNYERINANTFDATFKKDNFKTSKISSSPQKQTGIRCFNCNEIGHSALKCNKPPRPKGSCYTCGLMTHQKKTVLRIQQILDQ</sequence>
<dbReference type="EMBL" id="JAPWTJ010004623">
    <property type="protein sequence ID" value="KAJ8943333.1"/>
    <property type="molecule type" value="Genomic_DNA"/>
</dbReference>
<proteinExistence type="predicted"/>
<keyword evidence="1" id="KW-0479">Metal-binding</keyword>